<evidence type="ECO:0000313" key="2">
    <source>
        <dbReference type="Proteomes" id="UP000316852"/>
    </source>
</evidence>
<gene>
    <name evidence="1" type="ORF">E6K76_01040</name>
</gene>
<dbReference type="AlphaFoldDB" id="A0A538TAE1"/>
<organism evidence="1 2">
    <name type="scientific">Eiseniibacteriota bacterium</name>
    <dbReference type="NCBI Taxonomy" id="2212470"/>
    <lineage>
        <taxon>Bacteria</taxon>
        <taxon>Candidatus Eiseniibacteriota</taxon>
    </lineage>
</organism>
<dbReference type="EMBL" id="VBOW01000013">
    <property type="protein sequence ID" value="TMQ60611.1"/>
    <property type="molecule type" value="Genomic_DNA"/>
</dbReference>
<dbReference type="Proteomes" id="UP000316852">
    <property type="component" value="Unassembled WGS sequence"/>
</dbReference>
<sequence length="511" mass="57192">MITGTISFLEVRPANPAYLNLEEIPTESPLYRSFEELATRYSFSAAFQQTRPWTIGTGRAYLRDLMSHGCDCESDPAYIRAERELGPDYAGSSRPLLSVAADSSRIEASPSIRLGYTENRTRTPGVIRDYRLGAAFAGGYANRVLLFTEYYAATYSPGPHGNPISGRRFSVIENVDFNLWFDRAYVVVGTNPYQVRVGHTWLRWGPGVTGTLGLYDGSLALDLAEFRYRFANRLQFTWFVAWLDPIAQTYLAGHRLETHLGKRLAIGVSELARFDGSSQVPLYFVPVVGFTQREKQLTHFSPASSDSVERLKLNNVLWTADAVWIPAKHIRLYSELLIDDLSFSSAYRPTEIGYQFGAQFSRPLGHAGAISSNVEFTRIYNFTYSTWHGHNFESDGYPLAYPLGPDVEVMYDATAWNPHPSWTFGLDVSRVRKGEGAIGSPWLPDSGRVENVPLSGTVERTLRGDLSVSYHPSRRLSAGVRIGRSSVRNLDHVPGLHVARFLGSTELSLRF</sequence>
<name>A0A538TAE1_UNCEI</name>
<proteinExistence type="predicted"/>
<evidence type="ECO:0000313" key="1">
    <source>
        <dbReference type="EMBL" id="TMQ60611.1"/>
    </source>
</evidence>
<dbReference type="InterPro" id="IPR038636">
    <property type="entry name" value="Wzi_sf"/>
</dbReference>
<comment type="caution">
    <text evidence="1">The sequence shown here is derived from an EMBL/GenBank/DDBJ whole genome shotgun (WGS) entry which is preliminary data.</text>
</comment>
<protein>
    <submittedName>
        <fullName evidence="1">Capsule assembly Wzi family protein</fullName>
    </submittedName>
</protein>
<accession>A0A538TAE1</accession>
<dbReference type="Gene3D" id="2.40.160.130">
    <property type="entry name" value="Capsule assembly protein Wzi"/>
    <property type="match status" value="1"/>
</dbReference>
<reference evidence="1 2" key="1">
    <citation type="journal article" date="2019" name="Nat. Microbiol.">
        <title>Mediterranean grassland soil C-N compound turnover is dependent on rainfall and depth, and is mediated by genomically divergent microorganisms.</title>
        <authorList>
            <person name="Diamond S."/>
            <person name="Andeer P.F."/>
            <person name="Li Z."/>
            <person name="Crits-Christoph A."/>
            <person name="Burstein D."/>
            <person name="Anantharaman K."/>
            <person name="Lane K.R."/>
            <person name="Thomas B.C."/>
            <person name="Pan C."/>
            <person name="Northen T.R."/>
            <person name="Banfield J.F."/>
        </authorList>
    </citation>
    <scope>NUCLEOTIDE SEQUENCE [LARGE SCALE GENOMIC DNA]</scope>
    <source>
        <strain evidence="1">WS_6</strain>
    </source>
</reference>